<sequence>MKKCLLVVDMQHEFKSGVLSLGMVKSDFINRVKQLIEFCRQKRIEVIYTQHIVKADLSDKEKYEDEADYCIEGTKGAEFFEEIKPQEGEKVFRKNRISGLYGTGLEEYLRKKGYEEVIVCGVMTNCCV</sequence>
<keyword evidence="1" id="KW-0378">Hydrolase</keyword>
<dbReference type="CDD" id="cd00431">
    <property type="entry name" value="cysteine_hydrolases"/>
    <property type="match status" value="1"/>
</dbReference>
<dbReference type="InterPro" id="IPR050272">
    <property type="entry name" value="Isochorismatase-like_hydrls"/>
</dbReference>
<evidence type="ECO:0000259" key="2">
    <source>
        <dbReference type="Pfam" id="PF00857"/>
    </source>
</evidence>
<dbReference type="Gene3D" id="3.40.50.850">
    <property type="entry name" value="Isochorismatase-like"/>
    <property type="match status" value="1"/>
</dbReference>
<dbReference type="GO" id="GO:0016787">
    <property type="term" value="F:hydrolase activity"/>
    <property type="evidence" value="ECO:0007669"/>
    <property type="project" value="UniProtKB-KW"/>
</dbReference>
<feature type="domain" description="Isochorismatase-like" evidence="2">
    <location>
        <begin position="4"/>
        <end position="128"/>
    </location>
</feature>
<dbReference type="InterPro" id="IPR036380">
    <property type="entry name" value="Isochorismatase-like_sf"/>
</dbReference>
<protein>
    <recommendedName>
        <fullName evidence="2">Isochorismatase-like domain-containing protein</fullName>
    </recommendedName>
</protein>
<dbReference type="EMBL" id="BARS01050088">
    <property type="protein sequence ID" value="GAG45097.1"/>
    <property type="molecule type" value="Genomic_DNA"/>
</dbReference>
<dbReference type="Pfam" id="PF00857">
    <property type="entry name" value="Isochorismatase"/>
    <property type="match status" value="1"/>
</dbReference>
<feature type="non-terminal residue" evidence="3">
    <location>
        <position position="128"/>
    </location>
</feature>
<dbReference type="SUPFAM" id="SSF52499">
    <property type="entry name" value="Isochorismatase-like hydrolases"/>
    <property type="match status" value="1"/>
</dbReference>
<accession>X0YCU1</accession>
<name>X0YCU1_9ZZZZ</name>
<dbReference type="InterPro" id="IPR000868">
    <property type="entry name" value="Isochorismatase-like_dom"/>
</dbReference>
<dbReference type="PANTHER" id="PTHR43540">
    <property type="entry name" value="PEROXYUREIDOACRYLATE/UREIDOACRYLATE AMIDOHYDROLASE-RELATED"/>
    <property type="match status" value="1"/>
</dbReference>
<reference evidence="3" key="1">
    <citation type="journal article" date="2014" name="Front. Microbiol.">
        <title>High frequency of phylogenetically diverse reductive dehalogenase-homologous genes in deep subseafloor sedimentary metagenomes.</title>
        <authorList>
            <person name="Kawai M."/>
            <person name="Futagami T."/>
            <person name="Toyoda A."/>
            <person name="Takaki Y."/>
            <person name="Nishi S."/>
            <person name="Hori S."/>
            <person name="Arai W."/>
            <person name="Tsubouchi T."/>
            <person name="Morono Y."/>
            <person name="Uchiyama I."/>
            <person name="Ito T."/>
            <person name="Fujiyama A."/>
            <person name="Inagaki F."/>
            <person name="Takami H."/>
        </authorList>
    </citation>
    <scope>NUCLEOTIDE SEQUENCE</scope>
    <source>
        <strain evidence="3">Expedition CK06-06</strain>
    </source>
</reference>
<organism evidence="3">
    <name type="scientific">marine sediment metagenome</name>
    <dbReference type="NCBI Taxonomy" id="412755"/>
    <lineage>
        <taxon>unclassified sequences</taxon>
        <taxon>metagenomes</taxon>
        <taxon>ecological metagenomes</taxon>
    </lineage>
</organism>
<proteinExistence type="predicted"/>
<dbReference type="AlphaFoldDB" id="X0YCU1"/>
<dbReference type="PANTHER" id="PTHR43540:SF6">
    <property type="entry name" value="ISOCHORISMATASE-LIKE DOMAIN-CONTAINING PROTEIN"/>
    <property type="match status" value="1"/>
</dbReference>
<evidence type="ECO:0000313" key="3">
    <source>
        <dbReference type="EMBL" id="GAG45097.1"/>
    </source>
</evidence>
<evidence type="ECO:0000256" key="1">
    <source>
        <dbReference type="ARBA" id="ARBA00022801"/>
    </source>
</evidence>
<comment type="caution">
    <text evidence="3">The sequence shown here is derived from an EMBL/GenBank/DDBJ whole genome shotgun (WGS) entry which is preliminary data.</text>
</comment>
<gene>
    <name evidence="3" type="ORF">S01H1_74837</name>
</gene>